<accession>F0SIE9</accession>
<dbReference type="SUPFAM" id="SSF54523">
    <property type="entry name" value="Pili subunits"/>
    <property type="match status" value="1"/>
</dbReference>
<evidence type="ECO:0000259" key="2">
    <source>
        <dbReference type="Pfam" id="PF07596"/>
    </source>
</evidence>
<feature type="region of interest" description="Disordered" evidence="1">
    <location>
        <begin position="216"/>
        <end position="250"/>
    </location>
</feature>
<dbReference type="OrthoDB" id="280382at2"/>
<evidence type="ECO:0000256" key="1">
    <source>
        <dbReference type="SAM" id="MobiDB-lite"/>
    </source>
</evidence>
<feature type="domain" description="DUF1559" evidence="2">
    <location>
        <begin position="35"/>
        <end position="328"/>
    </location>
</feature>
<dbReference type="NCBIfam" id="TIGR04294">
    <property type="entry name" value="pre_pil_HX9DG"/>
    <property type="match status" value="1"/>
</dbReference>
<protein>
    <recommendedName>
        <fullName evidence="2">DUF1559 domain-containing protein</fullName>
    </recommendedName>
</protein>
<dbReference type="RefSeq" id="WP_013627276.1">
    <property type="nucleotide sequence ID" value="NC_015174.1"/>
</dbReference>
<dbReference type="Pfam" id="PF07596">
    <property type="entry name" value="SBP_bac_10"/>
    <property type="match status" value="1"/>
</dbReference>
<keyword evidence="4" id="KW-1185">Reference proteome</keyword>
<proteinExistence type="predicted"/>
<dbReference type="Proteomes" id="UP000006860">
    <property type="component" value="Chromosome"/>
</dbReference>
<dbReference type="eggNOG" id="COG2165">
    <property type="taxonomic scope" value="Bacteria"/>
</dbReference>
<dbReference type="KEGG" id="pbs:Plabr_0916"/>
<dbReference type="Pfam" id="PF07963">
    <property type="entry name" value="N_methyl"/>
    <property type="match status" value="1"/>
</dbReference>
<dbReference type="NCBIfam" id="TIGR02532">
    <property type="entry name" value="IV_pilin_GFxxxE"/>
    <property type="match status" value="1"/>
</dbReference>
<evidence type="ECO:0000313" key="3">
    <source>
        <dbReference type="EMBL" id="ADY58538.1"/>
    </source>
</evidence>
<dbReference type="STRING" id="756272.Plabr_0916"/>
<dbReference type="PANTHER" id="PTHR30093">
    <property type="entry name" value="GENERAL SECRETION PATHWAY PROTEIN G"/>
    <property type="match status" value="1"/>
</dbReference>
<evidence type="ECO:0000313" key="4">
    <source>
        <dbReference type="Proteomes" id="UP000006860"/>
    </source>
</evidence>
<dbReference type="InterPro" id="IPR012902">
    <property type="entry name" value="N_methyl_site"/>
</dbReference>
<dbReference type="InterPro" id="IPR011453">
    <property type="entry name" value="DUF1559"/>
</dbReference>
<dbReference type="InterPro" id="IPR045584">
    <property type="entry name" value="Pilin-like"/>
</dbReference>
<dbReference type="Gene3D" id="3.30.700.10">
    <property type="entry name" value="Glycoprotein, Type 4 Pilin"/>
    <property type="match status" value="1"/>
</dbReference>
<dbReference type="InterPro" id="IPR027558">
    <property type="entry name" value="Pre_pil_HX9DG_C"/>
</dbReference>
<gene>
    <name evidence="3" type="ordered locus">Plabr_0916</name>
</gene>
<sequence>MKVFPRSRSAFTLIELLVVIAIIAILVALLLPAVQQAREAARRSSCKNNLKQMGLALHNYHDTYNVFPPGNVVRGHHSTAFVHLLPQLEMGNVYDQLQFDNITGFWFGSPNAAPNRPALNGTKVPAYFCPSSPLEDTRNQSCGSCSGYSNTTLFAGTYVLIRGANDHSSTDNNAARGPVSQGGIFWHNSNARMRDITDGTSNTMVIGEQSDYVYSGGGSTRQDGRPQGSSGFWMGQSVDDNDVNGNNTYGTNGTAGTTDMNFSRCYLMTTIHNQVPIGFRGWLTSDGAGSAGTRNNDCNSALISPHKGGVQILLADGSVRFLSDNVNMQTARNLANKDDGNVLGEF</sequence>
<reference evidence="4" key="1">
    <citation type="submission" date="2011-02" db="EMBL/GenBank/DDBJ databases">
        <title>The complete genome of Planctomyces brasiliensis DSM 5305.</title>
        <authorList>
            <person name="Lucas S."/>
            <person name="Copeland A."/>
            <person name="Lapidus A."/>
            <person name="Bruce D."/>
            <person name="Goodwin L."/>
            <person name="Pitluck S."/>
            <person name="Kyrpides N."/>
            <person name="Mavromatis K."/>
            <person name="Pagani I."/>
            <person name="Ivanova N."/>
            <person name="Ovchinnikova G."/>
            <person name="Lu M."/>
            <person name="Detter J.C."/>
            <person name="Han C."/>
            <person name="Land M."/>
            <person name="Hauser L."/>
            <person name="Markowitz V."/>
            <person name="Cheng J.-F."/>
            <person name="Hugenholtz P."/>
            <person name="Woyke T."/>
            <person name="Wu D."/>
            <person name="Tindall B."/>
            <person name="Pomrenke H.G."/>
            <person name="Brambilla E."/>
            <person name="Klenk H.-P."/>
            <person name="Eisen J.A."/>
        </authorList>
    </citation>
    <scope>NUCLEOTIDE SEQUENCE [LARGE SCALE GENOMIC DNA]</scope>
    <source>
        <strain evidence="4">ATCC 49424 / DSM 5305 / JCM 21570 / NBRC 103401 / IFAM 1448</strain>
    </source>
</reference>
<dbReference type="AlphaFoldDB" id="F0SIE9"/>
<dbReference type="HOGENOM" id="CLU_041661_0_0_0"/>
<dbReference type="PANTHER" id="PTHR30093:SF2">
    <property type="entry name" value="TYPE II SECRETION SYSTEM PROTEIN H"/>
    <property type="match status" value="1"/>
</dbReference>
<name>F0SIE9_RUBBR</name>
<organism evidence="3 4">
    <name type="scientific">Rubinisphaera brasiliensis (strain ATCC 49424 / DSM 5305 / JCM 21570 / IAM 15109 / NBRC 103401 / IFAM 1448)</name>
    <name type="common">Planctomyces brasiliensis</name>
    <dbReference type="NCBI Taxonomy" id="756272"/>
    <lineage>
        <taxon>Bacteria</taxon>
        <taxon>Pseudomonadati</taxon>
        <taxon>Planctomycetota</taxon>
        <taxon>Planctomycetia</taxon>
        <taxon>Planctomycetales</taxon>
        <taxon>Planctomycetaceae</taxon>
        <taxon>Rubinisphaera</taxon>
    </lineage>
</organism>
<dbReference type="EMBL" id="CP002546">
    <property type="protein sequence ID" value="ADY58538.1"/>
    <property type="molecule type" value="Genomic_DNA"/>
</dbReference>